<dbReference type="GO" id="GO:0005737">
    <property type="term" value="C:cytoplasm"/>
    <property type="evidence" value="ECO:0007669"/>
    <property type="project" value="UniProtKB-SubCell"/>
</dbReference>
<name>A0A450UJY7_9GAMM</name>
<evidence type="ECO:0000256" key="6">
    <source>
        <dbReference type="ARBA" id="ARBA00023110"/>
    </source>
</evidence>
<accession>A0A450UJY7</accession>
<evidence type="ECO:0000256" key="7">
    <source>
        <dbReference type="ARBA" id="ARBA00023186"/>
    </source>
</evidence>
<dbReference type="Gene3D" id="2.40.10.330">
    <property type="match status" value="1"/>
</dbReference>
<dbReference type="GO" id="GO:0003755">
    <property type="term" value="F:peptidyl-prolyl cis-trans isomerase activity"/>
    <property type="evidence" value="ECO:0007669"/>
    <property type="project" value="UniProtKB-KW"/>
</dbReference>
<dbReference type="SUPFAM" id="SSF54534">
    <property type="entry name" value="FKBP-like"/>
    <property type="match status" value="1"/>
</dbReference>
<dbReference type="InterPro" id="IPR046357">
    <property type="entry name" value="PPIase_dom_sf"/>
</dbReference>
<evidence type="ECO:0000256" key="8">
    <source>
        <dbReference type="ARBA" id="ARBA00023235"/>
    </source>
</evidence>
<sequence length="162" mass="18206">MPEQTIGLNKVVYLIYEIKDLADNVLERTDIPVGYVHGGYNVLFEKVERYLEGHKVGETVHVTLNPDEGFGEYDSALTFTDDIRNVPLEYQQIGAEAVFENSRSEQVTMVVNRIAGGKLTLDGNHPFAGKTVTFRITISSIRDAEKAEIENGIPRDYVDTFH</sequence>
<dbReference type="Gene3D" id="3.10.50.40">
    <property type="match status" value="1"/>
</dbReference>
<dbReference type="EMBL" id="CAADFF010000039">
    <property type="protein sequence ID" value="VFJ92838.1"/>
    <property type="molecule type" value="Genomic_DNA"/>
</dbReference>
<evidence type="ECO:0000256" key="1">
    <source>
        <dbReference type="ARBA" id="ARBA00000971"/>
    </source>
</evidence>
<protein>
    <recommendedName>
        <fullName evidence="4">peptidylprolyl isomerase</fullName>
        <ecNumber evidence="4">5.2.1.8</ecNumber>
    </recommendedName>
</protein>
<keyword evidence="8 9" id="KW-0413">Isomerase</keyword>
<proteinExistence type="inferred from homology"/>
<keyword evidence="7" id="KW-0143">Chaperone</keyword>
<evidence type="ECO:0000256" key="4">
    <source>
        <dbReference type="ARBA" id="ARBA00013194"/>
    </source>
</evidence>
<dbReference type="AlphaFoldDB" id="A0A450UJY7"/>
<dbReference type="EC" id="5.2.1.8" evidence="4"/>
<gene>
    <name evidence="9" type="ORF">BECKLFY1418B_GA0070995_103911</name>
</gene>
<organism evidence="9">
    <name type="scientific">Candidatus Kentrum sp. LFY</name>
    <dbReference type="NCBI Taxonomy" id="2126342"/>
    <lineage>
        <taxon>Bacteria</taxon>
        <taxon>Pseudomonadati</taxon>
        <taxon>Pseudomonadota</taxon>
        <taxon>Gammaproteobacteria</taxon>
        <taxon>Candidatus Kentrum</taxon>
    </lineage>
</organism>
<evidence type="ECO:0000313" key="9">
    <source>
        <dbReference type="EMBL" id="VFJ92838.1"/>
    </source>
</evidence>
<dbReference type="InterPro" id="IPR048261">
    <property type="entry name" value="SlpA/SlyD-like_ins_sf"/>
</dbReference>
<evidence type="ECO:0000256" key="2">
    <source>
        <dbReference type="ARBA" id="ARBA00004496"/>
    </source>
</evidence>
<keyword evidence="6" id="KW-0697">Rotamase</keyword>
<keyword evidence="5" id="KW-0963">Cytoplasm</keyword>
<comment type="similarity">
    <text evidence="3">Belongs to the FKBP-type PPIase family.</text>
</comment>
<comment type="subcellular location">
    <subcellularLocation>
        <location evidence="2">Cytoplasm</location>
    </subcellularLocation>
</comment>
<reference evidence="9" key="1">
    <citation type="submission" date="2019-02" db="EMBL/GenBank/DDBJ databases">
        <authorList>
            <person name="Gruber-Vodicka R. H."/>
            <person name="Seah K. B. B."/>
        </authorList>
    </citation>
    <scope>NUCLEOTIDE SEQUENCE</scope>
    <source>
        <strain evidence="9">BECK_M7</strain>
    </source>
</reference>
<comment type="catalytic activity">
    <reaction evidence="1">
        <text>[protein]-peptidylproline (omega=180) = [protein]-peptidylproline (omega=0)</text>
        <dbReference type="Rhea" id="RHEA:16237"/>
        <dbReference type="Rhea" id="RHEA-COMP:10747"/>
        <dbReference type="Rhea" id="RHEA-COMP:10748"/>
        <dbReference type="ChEBI" id="CHEBI:83833"/>
        <dbReference type="ChEBI" id="CHEBI:83834"/>
        <dbReference type="EC" id="5.2.1.8"/>
    </reaction>
</comment>
<evidence type="ECO:0000256" key="5">
    <source>
        <dbReference type="ARBA" id="ARBA00022490"/>
    </source>
</evidence>
<dbReference type="PANTHER" id="PTHR47861:SF3">
    <property type="entry name" value="FKBP-TYPE PEPTIDYL-PROLYL CIS-TRANS ISOMERASE SLYD"/>
    <property type="match status" value="1"/>
</dbReference>
<evidence type="ECO:0000256" key="3">
    <source>
        <dbReference type="ARBA" id="ARBA00006577"/>
    </source>
</evidence>
<dbReference type="PANTHER" id="PTHR47861">
    <property type="entry name" value="FKBP-TYPE PEPTIDYL-PROLYL CIS-TRANS ISOMERASE SLYD"/>
    <property type="match status" value="1"/>
</dbReference>